<dbReference type="RefSeq" id="WP_135568626.1">
    <property type="nucleotide sequence ID" value="NZ_RQFN01000009.1"/>
</dbReference>
<name>A0ABY2LL73_9LEPT</name>
<accession>A0ABY2LL73</accession>
<dbReference type="SUPFAM" id="SSF101898">
    <property type="entry name" value="NHL repeat"/>
    <property type="match status" value="1"/>
</dbReference>
<reference evidence="2" key="1">
    <citation type="journal article" date="2019" name="PLoS Negl. Trop. Dis.">
        <title>Revisiting the worldwide diversity of Leptospira species in the environment.</title>
        <authorList>
            <person name="Vincent A.T."/>
            <person name="Schiettekatte O."/>
            <person name="Bourhy P."/>
            <person name="Veyrier F.J."/>
            <person name="Picardeau M."/>
        </authorList>
    </citation>
    <scope>NUCLEOTIDE SEQUENCE [LARGE SCALE GENOMIC DNA]</scope>
    <source>
        <strain evidence="2">201800278</strain>
    </source>
</reference>
<protein>
    <submittedName>
        <fullName evidence="1">Uncharacterized protein</fullName>
    </submittedName>
</protein>
<dbReference type="EMBL" id="RQFO01000020">
    <property type="protein sequence ID" value="TGK95068.1"/>
    <property type="molecule type" value="Genomic_DNA"/>
</dbReference>
<evidence type="ECO:0000313" key="1">
    <source>
        <dbReference type="EMBL" id="TGK95068.1"/>
    </source>
</evidence>
<proteinExistence type="predicted"/>
<evidence type="ECO:0000313" key="2">
    <source>
        <dbReference type="Proteomes" id="UP000297465"/>
    </source>
</evidence>
<sequence>MQEIKTTVTYNLKKDSIITGFESILFERDYSGNLWIGSWNKSPLLYKIDGNQITRFEFPIGYYLSSDNSFDSNSDHVLFGSSNSVLYFRDDKFYSLASPKLANPSPYQILNLANYTYVIFANTTGRKQIHRWNGTNWEILNCDLDFQNLYNLKSIGNDRILVTEGNSEVAYILDQNGKLIFEFAPSGAPMKVKINSKRIFLFSDSKLEVRNSDGELKNLLDLYEESMKAYFGSYLQFIDIFIEDESNLSLLLKEKNKKPAKKYLLNFNLDTLTLTPHPLQEKMNTDLNLLRFEKDNLGCYWFKIYGNHYSESFITLNAELTT</sequence>
<comment type="caution">
    <text evidence="1">The sequence shown here is derived from an EMBL/GenBank/DDBJ whole genome shotgun (WGS) entry which is preliminary data.</text>
</comment>
<dbReference type="Proteomes" id="UP000297465">
    <property type="component" value="Unassembled WGS sequence"/>
</dbReference>
<gene>
    <name evidence="1" type="ORF">EHQ31_18655</name>
</gene>
<keyword evidence="2" id="KW-1185">Reference proteome</keyword>
<organism evidence="1 2">
    <name type="scientific">Leptospira montravelensis</name>
    <dbReference type="NCBI Taxonomy" id="2484961"/>
    <lineage>
        <taxon>Bacteria</taxon>
        <taxon>Pseudomonadati</taxon>
        <taxon>Spirochaetota</taxon>
        <taxon>Spirochaetia</taxon>
        <taxon>Leptospirales</taxon>
        <taxon>Leptospiraceae</taxon>
        <taxon>Leptospira</taxon>
    </lineage>
</organism>